<dbReference type="NCBIfam" id="NF038164">
    <property type="entry name" value="garvicinKS_A"/>
    <property type="match status" value="1"/>
</dbReference>
<evidence type="ECO:0000313" key="1">
    <source>
        <dbReference type="EMBL" id="ANO58549.1"/>
    </source>
</evidence>
<protein>
    <submittedName>
        <fullName evidence="1">Garvicin KS peptide A</fullName>
    </submittedName>
</protein>
<dbReference type="AlphaFoldDB" id="A0A1B0Z2N7"/>
<dbReference type="RefSeq" id="WP_194965470.1">
    <property type="nucleotide sequence ID" value="NZ_JBIUDD010000020.1"/>
</dbReference>
<name>A0A1B0Z2N7_9LACT</name>
<proteinExistence type="predicted"/>
<organism evidence="1">
    <name type="scientific">Lactococcus garvieae</name>
    <dbReference type="NCBI Taxonomy" id="1363"/>
    <lineage>
        <taxon>Bacteria</taxon>
        <taxon>Bacillati</taxon>
        <taxon>Bacillota</taxon>
        <taxon>Bacilli</taxon>
        <taxon>Lactobacillales</taxon>
        <taxon>Streptococcaceae</taxon>
        <taxon>Lactococcus</taxon>
    </lineage>
</organism>
<reference evidence="1" key="1">
    <citation type="journal article" date="2016" name="Appl. Environ. Microbiol.">
        <title>Novel Group of Leaderless Multipeptide Bacteriocins from Gram-Positive Bacteria.</title>
        <authorList>
            <person name="Ovchinnikov K.V."/>
            <person name="Chi H."/>
            <person name="Mehmeti I."/>
            <person name="Holo H."/>
            <person name="Nes I.F."/>
            <person name="Diep D.B."/>
        </authorList>
    </citation>
    <scope>NUCLEOTIDE SEQUENCE</scope>
    <source>
        <strain evidence="1">KS1546</strain>
    </source>
</reference>
<sequence>MGAIIKAGAKIVGKGVLGGGASWLGWNVGEKIWK</sequence>
<accession>A0A1B0Z2N7</accession>
<gene>
    <name evidence="1" type="primary">gakA</name>
</gene>
<dbReference type="EMBL" id="KU821057">
    <property type="protein sequence ID" value="ANO58549.1"/>
    <property type="molecule type" value="Genomic_DNA"/>
</dbReference>